<dbReference type="Pfam" id="PF03372">
    <property type="entry name" value="Exo_endo_phos"/>
    <property type="match status" value="1"/>
</dbReference>
<dbReference type="Proteomes" id="UP000028006">
    <property type="component" value="Unassembled WGS sequence"/>
</dbReference>
<sequence>MFAANPKNGSPCSRVYVLRRIFVGNCCHFTDIERKKRKLPLAARKALKAVTTALFIIPSLALAVIGMPFRIAGNAFRSEMSMICSGKPEKQYSPQQGLHLMTYNTGLMPGFIRNLNDLRSSNRRAAEIAEALNSQSSSTQPDVVCFQEVFDRHATEHLCEGLKQSYPYIVHSVAPRETGLNSGLAVASKFPVLDASFRPFKDLAGEDQLANKGLLRLVLDLGEGKTAIVYNTHLQAKEGDKYHKIRTSELAQIRQWMEQDSKEEESQHEGIFLSGDLNISQADEQGKSNAGKEYQEGIDALGSDFHNSFYETHNPQDGKRLPGSAPVFLDLNQPESQHTHTEPTGSWYQGAGASERQDWGTSNWEDSRKVADHCLYDYQFLYGPEKENWASHAEVQQIGTNLKPLQQSGLSDHLPVSVIYKEAAGLKPALMSIRNSQFHTRKIQLLIDLLKDKKHLNPLVQLQQFRSREGSSLSDKEHEELNLLERTLRNAFRLE</sequence>
<dbReference type="GO" id="GO:0005737">
    <property type="term" value="C:cytoplasm"/>
    <property type="evidence" value="ECO:0007669"/>
    <property type="project" value="TreeGrafter"/>
</dbReference>
<keyword evidence="1" id="KW-0378">Hydrolase</keyword>
<evidence type="ECO:0000259" key="4">
    <source>
        <dbReference type="Pfam" id="PF03372"/>
    </source>
</evidence>
<dbReference type="RefSeq" id="WP_034876044.1">
    <property type="nucleotide sequence ID" value="NZ_JOKG01000003.1"/>
</dbReference>
<dbReference type="eggNOG" id="COG3568">
    <property type="taxonomic scope" value="Bacteria"/>
</dbReference>
<proteinExistence type="predicted"/>
<gene>
    <name evidence="5" type="ORF">GZ77_12925</name>
</gene>
<dbReference type="CDD" id="cd09078">
    <property type="entry name" value="nSMase"/>
    <property type="match status" value="1"/>
</dbReference>
<keyword evidence="6" id="KW-1185">Reference proteome</keyword>
<dbReference type="AlphaFoldDB" id="A0A081N4F2"/>
<keyword evidence="3" id="KW-0812">Transmembrane</keyword>
<keyword evidence="3" id="KW-1133">Transmembrane helix</keyword>
<evidence type="ECO:0000313" key="5">
    <source>
        <dbReference type="EMBL" id="KEQ13325.1"/>
    </source>
</evidence>
<dbReference type="SUPFAM" id="SSF56219">
    <property type="entry name" value="DNase I-like"/>
    <property type="match status" value="1"/>
</dbReference>
<comment type="caution">
    <text evidence="5">The sequence shown here is derived from an EMBL/GenBank/DDBJ whole genome shotgun (WGS) entry which is preliminary data.</text>
</comment>
<evidence type="ECO:0000313" key="6">
    <source>
        <dbReference type="Proteomes" id="UP000028006"/>
    </source>
</evidence>
<feature type="transmembrane region" description="Helical" evidence="3">
    <location>
        <begin position="46"/>
        <end position="69"/>
    </location>
</feature>
<accession>A0A081N4F2</accession>
<dbReference type="Gene3D" id="3.60.10.10">
    <property type="entry name" value="Endonuclease/exonuclease/phosphatase"/>
    <property type="match status" value="1"/>
</dbReference>
<keyword evidence="3" id="KW-0472">Membrane</keyword>
<evidence type="ECO:0000256" key="1">
    <source>
        <dbReference type="ARBA" id="ARBA00022801"/>
    </source>
</evidence>
<dbReference type="PANTHER" id="PTHR16320:SF1">
    <property type="entry name" value="SPHINGOMYELINASE DDB_G0288017"/>
    <property type="match status" value="1"/>
</dbReference>
<reference evidence="5 6" key="1">
    <citation type="submission" date="2014-06" db="EMBL/GenBank/DDBJ databases">
        <title>Whole Genome Sequences of Three Symbiotic Endozoicomonas Bacteria.</title>
        <authorList>
            <person name="Neave M.J."/>
            <person name="Apprill A."/>
            <person name="Voolstra C.R."/>
        </authorList>
    </citation>
    <scope>NUCLEOTIDE SEQUENCE [LARGE SCALE GENOMIC DNA]</scope>
    <source>
        <strain evidence="5 6">LMG 24815</strain>
    </source>
</reference>
<evidence type="ECO:0000256" key="3">
    <source>
        <dbReference type="SAM" id="Phobius"/>
    </source>
</evidence>
<dbReference type="InterPro" id="IPR005135">
    <property type="entry name" value="Endo/exonuclease/phosphatase"/>
</dbReference>
<dbReference type="GO" id="GO:0004767">
    <property type="term" value="F:sphingomyelin phosphodiesterase activity"/>
    <property type="evidence" value="ECO:0007669"/>
    <property type="project" value="InterPro"/>
</dbReference>
<name>A0A081N4F2_9GAMM</name>
<protein>
    <recommendedName>
        <fullName evidence="4">Endonuclease/exonuclease/phosphatase domain-containing protein</fullName>
    </recommendedName>
</protein>
<dbReference type="GO" id="GO:0005576">
    <property type="term" value="C:extracellular region"/>
    <property type="evidence" value="ECO:0007669"/>
    <property type="project" value="InterPro"/>
</dbReference>
<dbReference type="InterPro" id="IPR038772">
    <property type="entry name" value="Sph/SMPD2-like"/>
</dbReference>
<dbReference type="InterPro" id="IPR036691">
    <property type="entry name" value="Endo/exonu/phosph_ase_sf"/>
</dbReference>
<evidence type="ECO:0000256" key="2">
    <source>
        <dbReference type="SAM" id="MobiDB-lite"/>
    </source>
</evidence>
<dbReference type="EMBL" id="JOKG01000003">
    <property type="protein sequence ID" value="KEQ13325.1"/>
    <property type="molecule type" value="Genomic_DNA"/>
</dbReference>
<feature type="region of interest" description="Disordered" evidence="2">
    <location>
        <begin position="305"/>
        <end position="360"/>
    </location>
</feature>
<feature type="domain" description="Endonuclease/exonuclease/phosphatase" evidence="4">
    <location>
        <begin position="101"/>
        <end position="413"/>
    </location>
</feature>
<dbReference type="InterPro" id="IPR017766">
    <property type="entry name" value="Sphingomyelinase/PLipase_C"/>
</dbReference>
<dbReference type="PANTHER" id="PTHR16320">
    <property type="entry name" value="SPHINGOMYELINASE FAMILY MEMBER"/>
    <property type="match status" value="1"/>
</dbReference>
<organism evidence="5 6">
    <name type="scientific">Endozoicomonas montiporae</name>
    <dbReference type="NCBI Taxonomy" id="1027273"/>
    <lineage>
        <taxon>Bacteria</taxon>
        <taxon>Pseudomonadati</taxon>
        <taxon>Pseudomonadota</taxon>
        <taxon>Gammaproteobacteria</taxon>
        <taxon>Oceanospirillales</taxon>
        <taxon>Endozoicomonadaceae</taxon>
        <taxon>Endozoicomonas</taxon>
    </lineage>
</organism>